<proteinExistence type="predicted"/>
<dbReference type="Proteomes" id="UP000593572">
    <property type="component" value="Unassembled WGS sequence"/>
</dbReference>
<dbReference type="Pfam" id="PF01453">
    <property type="entry name" value="B_lectin"/>
    <property type="match status" value="1"/>
</dbReference>
<feature type="non-terminal residue" evidence="6">
    <location>
        <position position="329"/>
    </location>
</feature>
<keyword evidence="2" id="KW-1015">Disulfide bond</keyword>
<dbReference type="CDD" id="cd00028">
    <property type="entry name" value="B_lectin"/>
    <property type="match status" value="1"/>
</dbReference>
<evidence type="ECO:0000313" key="7">
    <source>
        <dbReference type="Proteomes" id="UP000593572"/>
    </source>
</evidence>
<dbReference type="Pfam" id="PF00954">
    <property type="entry name" value="S_locus_glycop"/>
    <property type="match status" value="1"/>
</dbReference>
<comment type="caution">
    <text evidence="6">The sequence shown here is derived from an EMBL/GenBank/DDBJ whole genome shotgun (WGS) entry which is preliminary data.</text>
</comment>
<name>A0A7J8LCE2_9ROSI</name>
<keyword evidence="7" id="KW-1185">Reference proteome</keyword>
<dbReference type="AlphaFoldDB" id="A0A7J8LCE2"/>
<evidence type="ECO:0000313" key="6">
    <source>
        <dbReference type="EMBL" id="MBA0550105.1"/>
    </source>
</evidence>
<dbReference type="Gene3D" id="2.90.10.10">
    <property type="entry name" value="Bulb-type lectin domain"/>
    <property type="match status" value="1"/>
</dbReference>
<reference evidence="6 7" key="1">
    <citation type="journal article" date="2019" name="Genome Biol. Evol.">
        <title>Insights into the evolution of the New World diploid cottons (Gossypium, subgenus Houzingenia) based on genome sequencing.</title>
        <authorList>
            <person name="Grover C.E."/>
            <person name="Arick M.A. 2nd"/>
            <person name="Thrash A."/>
            <person name="Conover J.L."/>
            <person name="Sanders W.S."/>
            <person name="Peterson D.G."/>
            <person name="Frelichowski J.E."/>
            <person name="Scheffler J.A."/>
            <person name="Scheffler B.E."/>
            <person name="Wendel J.F."/>
        </authorList>
    </citation>
    <scope>NUCLEOTIDE SEQUENCE [LARGE SCALE GENOMIC DNA]</scope>
    <source>
        <strain evidence="6">157</strain>
        <tissue evidence="6">Leaf</tissue>
    </source>
</reference>
<dbReference type="SUPFAM" id="SSF51110">
    <property type="entry name" value="alpha-D-mannose-specific plant lectins"/>
    <property type="match status" value="1"/>
</dbReference>
<dbReference type="PROSITE" id="PS50927">
    <property type="entry name" value="BULB_LECTIN"/>
    <property type="match status" value="1"/>
</dbReference>
<evidence type="ECO:0000256" key="2">
    <source>
        <dbReference type="ARBA" id="ARBA00023157"/>
    </source>
</evidence>
<dbReference type="PANTHER" id="PTHR32444:SF234">
    <property type="entry name" value="RECEPTOR-LIKE SERINE_THREONINE-PROTEIN KINASE"/>
    <property type="match status" value="1"/>
</dbReference>
<feature type="chain" id="PRO_5029572218" description="Bulb-type lectin domain-containing protein" evidence="4">
    <location>
        <begin position="24"/>
        <end position="329"/>
    </location>
</feature>
<feature type="domain" description="Bulb-type lectin" evidence="5">
    <location>
        <begin position="24"/>
        <end position="145"/>
    </location>
</feature>
<feature type="signal peptide" evidence="4">
    <location>
        <begin position="1"/>
        <end position="23"/>
    </location>
</feature>
<evidence type="ECO:0000256" key="4">
    <source>
        <dbReference type="SAM" id="SignalP"/>
    </source>
</evidence>
<evidence type="ECO:0000256" key="1">
    <source>
        <dbReference type="ARBA" id="ARBA00022729"/>
    </source>
</evidence>
<dbReference type="GO" id="GO:0048544">
    <property type="term" value="P:recognition of pollen"/>
    <property type="evidence" value="ECO:0007669"/>
    <property type="project" value="InterPro"/>
</dbReference>
<dbReference type="PANTHER" id="PTHR32444">
    <property type="entry name" value="BULB-TYPE LECTIN DOMAIN-CONTAINING PROTEIN"/>
    <property type="match status" value="1"/>
</dbReference>
<dbReference type="InterPro" id="IPR000858">
    <property type="entry name" value="S_locus_glycoprot_dom"/>
</dbReference>
<dbReference type="EMBL" id="JABEZX010000002">
    <property type="protein sequence ID" value="MBA0550105.1"/>
    <property type="molecule type" value="Genomic_DNA"/>
</dbReference>
<evidence type="ECO:0000256" key="3">
    <source>
        <dbReference type="ARBA" id="ARBA00023180"/>
    </source>
</evidence>
<sequence>MEMDFHFYSACCFLIIFSKVSTAIDTLSPSELLTDGMTLVSRTGSFELGFFTPGSSENRYLGIWYKNIPMQTVVWVANRRNPINSSTGMLKIESSGKILIQVQNTTVVWSTNSTARVQNPILQLLDSGNLVVKDGKDSNPENYIWQSFDYPSDTLLPEMKIGIDLRTSFHRRLTAWKNWDDPSPSDLTYGIELKGNPEVVLRKGLEKYFRSGLWNGNGFSAAPNYRSNPIFDYDFIWNESEVYYIFFLKNKSVMSRLVLNQTQSERQRYTWSPETQTWKLFSVQPDGNCGKYGLCGPNGNCADEFPACQCLTGFRPKLFERWNSSDWSD</sequence>
<gene>
    <name evidence="6" type="ORF">Golob_021082</name>
</gene>
<dbReference type="SMART" id="SM00108">
    <property type="entry name" value="B_lectin"/>
    <property type="match status" value="1"/>
</dbReference>
<evidence type="ECO:0000259" key="5">
    <source>
        <dbReference type="PROSITE" id="PS50927"/>
    </source>
</evidence>
<organism evidence="6 7">
    <name type="scientific">Gossypium lobatum</name>
    <dbReference type="NCBI Taxonomy" id="34289"/>
    <lineage>
        <taxon>Eukaryota</taxon>
        <taxon>Viridiplantae</taxon>
        <taxon>Streptophyta</taxon>
        <taxon>Embryophyta</taxon>
        <taxon>Tracheophyta</taxon>
        <taxon>Spermatophyta</taxon>
        <taxon>Magnoliopsida</taxon>
        <taxon>eudicotyledons</taxon>
        <taxon>Gunneridae</taxon>
        <taxon>Pentapetalae</taxon>
        <taxon>rosids</taxon>
        <taxon>malvids</taxon>
        <taxon>Malvales</taxon>
        <taxon>Malvaceae</taxon>
        <taxon>Malvoideae</taxon>
        <taxon>Gossypium</taxon>
    </lineage>
</organism>
<keyword evidence="1 4" id="KW-0732">Signal</keyword>
<keyword evidence="3" id="KW-0325">Glycoprotein</keyword>
<dbReference type="InterPro" id="IPR036426">
    <property type="entry name" value="Bulb-type_lectin_dom_sf"/>
</dbReference>
<protein>
    <recommendedName>
        <fullName evidence="5">Bulb-type lectin domain-containing protein</fullName>
    </recommendedName>
</protein>
<dbReference type="FunFam" id="2.90.10.10:FF:000001">
    <property type="entry name" value="G-type lectin S-receptor-like serine/threonine-protein kinase"/>
    <property type="match status" value="1"/>
</dbReference>
<accession>A0A7J8LCE2</accession>
<dbReference type="InterPro" id="IPR001480">
    <property type="entry name" value="Bulb-type_lectin_dom"/>
</dbReference>